<dbReference type="RefSeq" id="XP_073392035.1">
    <property type="nucleotide sequence ID" value="XM_073535934.1"/>
</dbReference>
<dbReference type="InterPro" id="IPR022764">
    <property type="entry name" value="Peptidase_S54_rhomboid_dom"/>
</dbReference>
<dbReference type="SMART" id="SM00165">
    <property type="entry name" value="UBA"/>
    <property type="match status" value="1"/>
</dbReference>
<dbReference type="EMBL" id="ABEU02000008">
    <property type="status" value="NOT_ANNOTATED_CDS"/>
    <property type="molecule type" value="Genomic_DNA"/>
</dbReference>
<dbReference type="InterPro" id="IPR035952">
    <property type="entry name" value="Rhomboid-like_sf"/>
</dbReference>
<feature type="compositionally biased region" description="Polar residues" evidence="6">
    <location>
        <begin position="356"/>
        <end position="376"/>
    </location>
</feature>
<dbReference type="GO" id="GO:0005789">
    <property type="term" value="C:endoplasmic reticulum membrane"/>
    <property type="evidence" value="ECO:0000318"/>
    <property type="project" value="GO_Central"/>
</dbReference>
<dbReference type="FunFam" id="1.20.1540.10:FF:000008">
    <property type="entry name" value="RHOMBOID-like protein 13"/>
    <property type="match status" value="1"/>
</dbReference>
<feature type="transmembrane region" description="Helical" evidence="7">
    <location>
        <begin position="20"/>
        <end position="45"/>
    </location>
</feature>
<keyword evidence="5 7" id="KW-0472">Membrane</keyword>
<dbReference type="SUPFAM" id="SSF144091">
    <property type="entry name" value="Rhomboid-like"/>
    <property type="match status" value="1"/>
</dbReference>
<dbReference type="EnsemblPlants" id="Pp3c8_11670V3.11">
    <property type="protein sequence ID" value="Pp3c8_11670V3.11"/>
    <property type="gene ID" value="Pp3c8_11670"/>
</dbReference>
<comment type="similarity">
    <text evidence="2">Belongs to the peptidase S54 family.</text>
</comment>
<evidence type="ECO:0000256" key="4">
    <source>
        <dbReference type="ARBA" id="ARBA00022989"/>
    </source>
</evidence>
<dbReference type="OrthoDB" id="10257275at2759"/>
<dbReference type="Gene3D" id="1.10.8.10">
    <property type="entry name" value="DNA helicase RuvA subunit, C-terminal domain"/>
    <property type="match status" value="1"/>
</dbReference>
<dbReference type="InterPro" id="IPR033864">
    <property type="entry name" value="UBA2_scUBP14-like"/>
</dbReference>
<evidence type="ECO:0000256" key="2">
    <source>
        <dbReference type="ARBA" id="ARBA00009045"/>
    </source>
</evidence>
<dbReference type="GeneID" id="112286023"/>
<dbReference type="FunCoup" id="A0A7I4EID9">
    <property type="interactions" value="2320"/>
</dbReference>
<feature type="transmembrane region" description="Helical" evidence="7">
    <location>
        <begin position="166"/>
        <end position="188"/>
    </location>
</feature>
<reference evidence="9 10" key="1">
    <citation type="journal article" date="2008" name="Science">
        <title>The Physcomitrella genome reveals evolutionary insights into the conquest of land by plants.</title>
        <authorList>
            <person name="Rensing S."/>
            <person name="Lang D."/>
            <person name="Zimmer A."/>
            <person name="Terry A."/>
            <person name="Salamov A."/>
            <person name="Shapiro H."/>
            <person name="Nishiyama T."/>
            <person name="Perroud P.-F."/>
            <person name="Lindquist E."/>
            <person name="Kamisugi Y."/>
            <person name="Tanahashi T."/>
            <person name="Sakakibara K."/>
            <person name="Fujita T."/>
            <person name="Oishi K."/>
            <person name="Shin-I T."/>
            <person name="Kuroki Y."/>
            <person name="Toyoda A."/>
            <person name="Suzuki Y."/>
            <person name="Hashimoto A."/>
            <person name="Yamaguchi K."/>
            <person name="Sugano A."/>
            <person name="Kohara Y."/>
            <person name="Fujiyama A."/>
            <person name="Anterola A."/>
            <person name="Aoki S."/>
            <person name="Ashton N."/>
            <person name="Barbazuk W.B."/>
            <person name="Barker E."/>
            <person name="Bennetzen J."/>
            <person name="Bezanilla M."/>
            <person name="Blankenship R."/>
            <person name="Cho S.H."/>
            <person name="Dutcher S."/>
            <person name="Estelle M."/>
            <person name="Fawcett J.A."/>
            <person name="Gundlach H."/>
            <person name="Hanada K."/>
            <person name="Heyl A."/>
            <person name="Hicks K.A."/>
            <person name="Hugh J."/>
            <person name="Lohr M."/>
            <person name="Mayer K."/>
            <person name="Melkozernov A."/>
            <person name="Murata T."/>
            <person name="Nelson D."/>
            <person name="Pils B."/>
            <person name="Prigge M."/>
            <person name="Reiss B."/>
            <person name="Renner T."/>
            <person name="Rombauts S."/>
            <person name="Rushton P."/>
            <person name="Sanderfoot A."/>
            <person name="Schween G."/>
            <person name="Shiu S.-H."/>
            <person name="Stueber K."/>
            <person name="Theodoulou F.L."/>
            <person name="Tu H."/>
            <person name="Van de Peer Y."/>
            <person name="Verrier P.J."/>
            <person name="Waters E."/>
            <person name="Wood A."/>
            <person name="Yang L."/>
            <person name="Cove D."/>
            <person name="Cuming A."/>
            <person name="Hasebe M."/>
            <person name="Lucas S."/>
            <person name="Mishler D.B."/>
            <person name="Reski R."/>
            <person name="Grigoriev I."/>
            <person name="Quatrano R.S."/>
            <person name="Boore J.L."/>
        </authorList>
    </citation>
    <scope>NUCLEOTIDE SEQUENCE [LARGE SCALE GENOMIC DNA]</scope>
    <source>
        <strain evidence="9 10">cv. Gransden 2004</strain>
    </source>
</reference>
<dbReference type="GO" id="GO:0030968">
    <property type="term" value="P:endoplasmic reticulum unfolded protein response"/>
    <property type="evidence" value="ECO:0000318"/>
    <property type="project" value="GO_Central"/>
</dbReference>
<proteinExistence type="inferred from homology"/>
<dbReference type="PROSITE" id="PS50030">
    <property type="entry name" value="UBA"/>
    <property type="match status" value="1"/>
</dbReference>
<dbReference type="SUPFAM" id="SSF46934">
    <property type="entry name" value="UBA-like"/>
    <property type="match status" value="1"/>
</dbReference>
<dbReference type="KEGG" id="ppp:112286023"/>
<comment type="subcellular location">
    <subcellularLocation>
        <location evidence="1">Membrane</location>
        <topology evidence="1">Multi-pass membrane protein</topology>
    </subcellularLocation>
</comment>
<feature type="transmembrane region" description="Helical" evidence="7">
    <location>
        <begin position="136"/>
        <end position="154"/>
    </location>
</feature>
<feature type="transmembrane region" description="Helical" evidence="7">
    <location>
        <begin position="71"/>
        <end position="91"/>
    </location>
</feature>
<feature type="compositionally biased region" description="Polar residues" evidence="6">
    <location>
        <begin position="312"/>
        <end position="321"/>
    </location>
</feature>
<dbReference type="Proteomes" id="UP000006727">
    <property type="component" value="Chromosome 8"/>
</dbReference>
<feature type="domain" description="UBA" evidence="8">
    <location>
        <begin position="386"/>
        <end position="426"/>
    </location>
</feature>
<name>A0A7I4EID9_PHYPA</name>
<dbReference type="InterPro" id="IPR009060">
    <property type="entry name" value="UBA-like_sf"/>
</dbReference>
<dbReference type="InterPro" id="IPR015940">
    <property type="entry name" value="UBA"/>
</dbReference>
<dbReference type="CDD" id="cd14298">
    <property type="entry name" value="UBA2_scUBP14_like"/>
    <property type="match status" value="1"/>
</dbReference>
<gene>
    <name evidence="9" type="primary">LOC112286023</name>
</gene>
<dbReference type="RefSeq" id="XP_024383284.1">
    <property type="nucleotide sequence ID" value="XM_024527516.2"/>
</dbReference>
<keyword evidence="10" id="KW-1185">Reference proteome</keyword>
<dbReference type="PANTHER" id="PTHR11009">
    <property type="entry name" value="DER1-LIKE PROTEIN, DERLIN"/>
    <property type="match status" value="1"/>
</dbReference>
<feature type="region of interest" description="Disordered" evidence="6">
    <location>
        <begin position="310"/>
        <end position="376"/>
    </location>
</feature>
<evidence type="ECO:0000313" key="10">
    <source>
        <dbReference type="Proteomes" id="UP000006727"/>
    </source>
</evidence>
<dbReference type="Gramene" id="Pp3c8_11670V3.12">
    <property type="protein sequence ID" value="Pp3c8_11670V3.12"/>
    <property type="gene ID" value="Pp3c8_11670"/>
</dbReference>
<dbReference type="RefSeq" id="XP_024383285.1">
    <property type="nucleotide sequence ID" value="XM_024527517.2"/>
</dbReference>
<dbReference type="GO" id="GO:0004252">
    <property type="term" value="F:serine-type endopeptidase activity"/>
    <property type="evidence" value="ECO:0007669"/>
    <property type="project" value="InterPro"/>
</dbReference>
<evidence type="ECO:0000256" key="7">
    <source>
        <dbReference type="SAM" id="Phobius"/>
    </source>
</evidence>
<evidence type="ECO:0000256" key="1">
    <source>
        <dbReference type="ARBA" id="ARBA00004141"/>
    </source>
</evidence>
<dbReference type="EnsemblPlants" id="Pp3c8_11670V3.12">
    <property type="protein sequence ID" value="Pp3c8_11670V3.12"/>
    <property type="gene ID" value="Pp3c8_11670"/>
</dbReference>
<evidence type="ECO:0000256" key="3">
    <source>
        <dbReference type="ARBA" id="ARBA00022692"/>
    </source>
</evidence>
<dbReference type="Gramene" id="Pp3c8_11670V3.11">
    <property type="protein sequence ID" value="Pp3c8_11670V3.11"/>
    <property type="gene ID" value="Pp3c8_11670"/>
</dbReference>
<keyword evidence="4 7" id="KW-1133">Transmembrane helix</keyword>
<evidence type="ECO:0000256" key="6">
    <source>
        <dbReference type="SAM" id="MobiDB-lite"/>
    </source>
</evidence>
<feature type="transmembrane region" description="Helical" evidence="7">
    <location>
        <begin position="103"/>
        <end position="124"/>
    </location>
</feature>
<dbReference type="Pfam" id="PF01694">
    <property type="entry name" value="Rhomboid"/>
    <property type="match status" value="1"/>
</dbReference>
<keyword evidence="3 7" id="KW-0812">Transmembrane</keyword>
<organism evidence="9 10">
    <name type="scientific">Physcomitrium patens</name>
    <name type="common">Spreading-leaved earth moss</name>
    <name type="synonym">Physcomitrella patens</name>
    <dbReference type="NCBI Taxonomy" id="3218"/>
    <lineage>
        <taxon>Eukaryota</taxon>
        <taxon>Viridiplantae</taxon>
        <taxon>Streptophyta</taxon>
        <taxon>Embryophyta</taxon>
        <taxon>Bryophyta</taxon>
        <taxon>Bryophytina</taxon>
        <taxon>Bryopsida</taxon>
        <taxon>Funariidae</taxon>
        <taxon>Funariales</taxon>
        <taxon>Funariaceae</taxon>
        <taxon>Physcomitrium</taxon>
    </lineage>
</organism>
<protein>
    <recommendedName>
        <fullName evidence="8">UBA domain-containing protein</fullName>
    </recommendedName>
</protein>
<dbReference type="GO" id="GO:0036503">
    <property type="term" value="P:ERAD pathway"/>
    <property type="evidence" value="ECO:0000318"/>
    <property type="project" value="GO_Central"/>
</dbReference>
<accession>A0A7I4EID9</accession>
<reference evidence="9 10" key="2">
    <citation type="journal article" date="2018" name="Plant J.">
        <title>The Physcomitrella patens chromosome-scale assembly reveals moss genome structure and evolution.</title>
        <authorList>
            <person name="Lang D."/>
            <person name="Ullrich K.K."/>
            <person name="Murat F."/>
            <person name="Fuchs J."/>
            <person name="Jenkins J."/>
            <person name="Haas F.B."/>
            <person name="Piednoel M."/>
            <person name="Gundlach H."/>
            <person name="Van Bel M."/>
            <person name="Meyberg R."/>
            <person name="Vives C."/>
            <person name="Morata J."/>
            <person name="Symeonidi A."/>
            <person name="Hiss M."/>
            <person name="Muchero W."/>
            <person name="Kamisugi Y."/>
            <person name="Saleh O."/>
            <person name="Blanc G."/>
            <person name="Decker E.L."/>
            <person name="van Gessel N."/>
            <person name="Grimwood J."/>
            <person name="Hayes R.D."/>
            <person name="Graham S.W."/>
            <person name="Gunter L.E."/>
            <person name="McDaniel S.F."/>
            <person name="Hoernstein S.N.W."/>
            <person name="Larsson A."/>
            <person name="Li F.W."/>
            <person name="Perroud P.F."/>
            <person name="Phillips J."/>
            <person name="Ranjan P."/>
            <person name="Rokshar D.S."/>
            <person name="Rothfels C.J."/>
            <person name="Schneider L."/>
            <person name="Shu S."/>
            <person name="Stevenson D.W."/>
            <person name="Thummler F."/>
            <person name="Tillich M."/>
            <person name="Villarreal Aguilar J.C."/>
            <person name="Widiez T."/>
            <person name="Wong G.K."/>
            <person name="Wymore A."/>
            <person name="Zhang Y."/>
            <person name="Zimmer A.D."/>
            <person name="Quatrano R.S."/>
            <person name="Mayer K.F.X."/>
            <person name="Goodstein D."/>
            <person name="Casacuberta J.M."/>
            <person name="Vandepoele K."/>
            <person name="Reski R."/>
            <person name="Cuming A.C."/>
            <person name="Tuskan G.A."/>
            <person name="Maumus F."/>
            <person name="Salse J."/>
            <person name="Schmutz J."/>
            <person name="Rensing S.A."/>
        </authorList>
    </citation>
    <scope>NUCLEOTIDE SEQUENCE [LARGE SCALE GENOMIC DNA]</scope>
    <source>
        <strain evidence="9 10">cv. Gransden 2004</strain>
    </source>
</reference>
<evidence type="ECO:0000313" key="9">
    <source>
        <dbReference type="EnsemblPlants" id="Pp3c8_11670V3.11"/>
    </source>
</evidence>
<feature type="transmembrane region" description="Helical" evidence="7">
    <location>
        <begin position="194"/>
        <end position="212"/>
    </location>
</feature>
<reference evidence="9" key="3">
    <citation type="submission" date="2020-12" db="UniProtKB">
        <authorList>
            <consortium name="EnsemblPlants"/>
        </authorList>
    </citation>
    <scope>IDENTIFICATION</scope>
</reference>
<evidence type="ECO:0000259" key="8">
    <source>
        <dbReference type="PROSITE" id="PS50030"/>
    </source>
</evidence>
<sequence length="427" mass="45903">MRGNVVTEASLSTRANQWWAAVPCVTAGVVFLCTAIYVICLLFGYDSFIQVCLLPKYIVDRVQVYRPYTSIVFHASILHLVFNMLALAPIGSGLERILGSVRYLHVLFIMATSNALIEVVIAYLAAYNPVHPYPGLMYECGIGFSGVIFSMIVMETSLNPVQTRSVFGFFSVPAKWYPWALLVLFQLLMPRASLLGHLAGILSGFAYTYGLFNCGMLSSSKYAAVEGLPCLAPLVRRPGFIVGGSGGTAPSSLPSFPMPGSNSVSSFRAVMNRIQGWLPQARQDSTTADETSTPMADMAHISTRFPGRGQVLGSSVSTPAQVRSPVLSGGRRPKPSSNQTDLHARLLDPGPAVSSPEMQQNLSTTPPHNRGNLQQSMNTVDNHESKVDDNAVASLVAMGFDKTVSSNALIATQGDVAMAVDLISSQD</sequence>
<dbReference type="Gene3D" id="1.20.1540.10">
    <property type="entry name" value="Rhomboid-like"/>
    <property type="match status" value="1"/>
</dbReference>
<evidence type="ECO:0000256" key="5">
    <source>
        <dbReference type="ARBA" id="ARBA00023136"/>
    </source>
</evidence>
<dbReference type="AlphaFoldDB" id="A0A7I4EID9"/>
<dbReference type="GO" id="GO:0005047">
    <property type="term" value="F:signal recognition particle binding"/>
    <property type="evidence" value="ECO:0000318"/>
    <property type="project" value="GO_Central"/>
</dbReference>